<evidence type="ECO:0000256" key="1">
    <source>
        <dbReference type="SAM" id="MobiDB-lite"/>
    </source>
</evidence>
<sequence length="134" mass="14776">MNFEIIPPVIHLPPPALRPLCAPQLALVSYACGMLPYTPGSPSSPILPPLSPSSSNDGGGHQSHHNHHHRHGHRHRHHDTTQEDNCCRWARALDSRCVCEILVRLPPFLIRPLHTYSVVFGESCTVTYSCGGPI</sequence>
<comment type="caution">
    <text evidence="2">The sequence shown here is derived from an EMBL/GenBank/DDBJ whole genome shotgun (WGS) entry which is preliminary data.</text>
</comment>
<accession>A0A396JMZ6</accession>
<dbReference type="PANTHER" id="PTHR34377">
    <property type="entry name" value="TETRATRICOPEPTIDE REPEAT (TPR)-LIKE SUPERFAMILY PROTEIN"/>
    <property type="match status" value="1"/>
</dbReference>
<name>A0A396JMZ6_MEDTR</name>
<feature type="compositionally biased region" description="Basic residues" evidence="1">
    <location>
        <begin position="62"/>
        <end position="78"/>
    </location>
</feature>
<dbReference type="EMBL" id="PSQE01000001">
    <property type="protein sequence ID" value="RHN78041.1"/>
    <property type="molecule type" value="Genomic_DNA"/>
</dbReference>
<dbReference type="Gramene" id="rna1556">
    <property type="protein sequence ID" value="RHN78041.1"/>
    <property type="gene ID" value="gene1556"/>
</dbReference>
<reference evidence="2" key="1">
    <citation type="journal article" date="2018" name="Nat. Plants">
        <title>Whole-genome landscape of Medicago truncatula symbiotic genes.</title>
        <authorList>
            <person name="Pecrix Y."/>
            <person name="Gamas P."/>
            <person name="Carrere S."/>
        </authorList>
    </citation>
    <scope>NUCLEOTIDE SEQUENCE</scope>
    <source>
        <tissue evidence="2">Leaves</tissue>
    </source>
</reference>
<dbReference type="PANTHER" id="PTHR34377:SF11">
    <property type="entry name" value="BIFUNCTIONAL INHIBITOR_PLANT LIPID TRANSFER PROTEIN_SEED STORAGE HELICAL"/>
    <property type="match status" value="1"/>
</dbReference>
<dbReference type="AlphaFoldDB" id="A0A396JMZ6"/>
<gene>
    <name evidence="2" type="ORF">MtrunA17_Chr1g0161201</name>
</gene>
<organism evidence="2">
    <name type="scientific">Medicago truncatula</name>
    <name type="common">Barrel medic</name>
    <name type="synonym">Medicago tribuloides</name>
    <dbReference type="NCBI Taxonomy" id="3880"/>
    <lineage>
        <taxon>Eukaryota</taxon>
        <taxon>Viridiplantae</taxon>
        <taxon>Streptophyta</taxon>
        <taxon>Embryophyta</taxon>
        <taxon>Tracheophyta</taxon>
        <taxon>Spermatophyta</taxon>
        <taxon>Magnoliopsida</taxon>
        <taxon>eudicotyledons</taxon>
        <taxon>Gunneridae</taxon>
        <taxon>Pentapetalae</taxon>
        <taxon>rosids</taxon>
        <taxon>fabids</taxon>
        <taxon>Fabales</taxon>
        <taxon>Fabaceae</taxon>
        <taxon>Papilionoideae</taxon>
        <taxon>50 kb inversion clade</taxon>
        <taxon>NPAAA clade</taxon>
        <taxon>Hologalegina</taxon>
        <taxon>IRL clade</taxon>
        <taxon>Trifolieae</taxon>
        <taxon>Medicago</taxon>
    </lineage>
</organism>
<proteinExistence type="predicted"/>
<feature type="region of interest" description="Disordered" evidence="1">
    <location>
        <begin position="43"/>
        <end position="79"/>
    </location>
</feature>
<protein>
    <submittedName>
        <fullName evidence="2">Uncharacterized protein</fullName>
    </submittedName>
</protein>
<dbReference type="Proteomes" id="UP000265566">
    <property type="component" value="Chromosome 1"/>
</dbReference>
<evidence type="ECO:0000313" key="2">
    <source>
        <dbReference type="EMBL" id="RHN78041.1"/>
    </source>
</evidence>